<dbReference type="Proteomes" id="UP001317259">
    <property type="component" value="Unassembled WGS sequence"/>
</dbReference>
<keyword evidence="2" id="KW-0812">Transmembrane</keyword>
<evidence type="ECO:0000313" key="3">
    <source>
        <dbReference type="EMBL" id="MCK2214330.1"/>
    </source>
</evidence>
<feature type="transmembrane region" description="Helical" evidence="2">
    <location>
        <begin position="12"/>
        <end position="36"/>
    </location>
</feature>
<feature type="region of interest" description="Disordered" evidence="1">
    <location>
        <begin position="47"/>
        <end position="79"/>
    </location>
</feature>
<name>A0ABT0FPQ5_9ACTN</name>
<comment type="caution">
    <text evidence="3">The sequence shown here is derived from an EMBL/GenBank/DDBJ whole genome shotgun (WGS) entry which is preliminary data.</text>
</comment>
<accession>A0ABT0FPQ5</accession>
<keyword evidence="2" id="KW-1133">Transmembrane helix</keyword>
<evidence type="ECO:0000313" key="4">
    <source>
        <dbReference type="Proteomes" id="UP001317259"/>
    </source>
</evidence>
<dbReference type="RefSeq" id="WP_242382029.1">
    <property type="nucleotide sequence ID" value="NZ_JAKRKC020000001.1"/>
</dbReference>
<gene>
    <name evidence="3" type="ORF">MF672_011075</name>
</gene>
<reference evidence="3 4" key="1">
    <citation type="submission" date="2022-04" db="EMBL/GenBank/DDBJ databases">
        <title>Genome draft of Actinomadura sp. ATCC 31491.</title>
        <authorList>
            <person name="Shi X."/>
            <person name="Du Y."/>
        </authorList>
    </citation>
    <scope>NUCLEOTIDE SEQUENCE [LARGE SCALE GENOMIC DNA]</scope>
    <source>
        <strain evidence="3 4">ATCC 31491</strain>
    </source>
</reference>
<evidence type="ECO:0008006" key="5">
    <source>
        <dbReference type="Google" id="ProtNLM"/>
    </source>
</evidence>
<protein>
    <recommendedName>
        <fullName evidence="5">SPOR domain-containing protein</fullName>
    </recommendedName>
</protein>
<dbReference type="EMBL" id="JAKRKC020000001">
    <property type="protein sequence ID" value="MCK2214330.1"/>
    <property type="molecule type" value="Genomic_DNA"/>
</dbReference>
<proteinExistence type="predicted"/>
<sequence>MGQPRQPDLRDYPGLVTTMVAILVVLLPGGFAFSVYKRLNASAPDTTAALPAEEPGPEPAQPSPSESENERAGSPMDDDDFSDWNFRLGNVTFKAKKVGGWTYDSCKSIDRQGVLARNKCERAVQLAYSAYRGHLTAVQVIMSFPTVKAAKATAARLATSSSAVKWRRDTMLSKYVYGKTSSGATKTYVLLTVVTADKTAQAKAAQFQRYLHKDHWNYFRVREATVTN</sequence>
<keyword evidence="4" id="KW-1185">Reference proteome</keyword>
<organism evidence="3 4">
    <name type="scientific">Actinomadura luzonensis</name>
    <dbReference type="NCBI Taxonomy" id="2805427"/>
    <lineage>
        <taxon>Bacteria</taxon>
        <taxon>Bacillati</taxon>
        <taxon>Actinomycetota</taxon>
        <taxon>Actinomycetes</taxon>
        <taxon>Streptosporangiales</taxon>
        <taxon>Thermomonosporaceae</taxon>
        <taxon>Actinomadura</taxon>
    </lineage>
</organism>
<keyword evidence="2" id="KW-0472">Membrane</keyword>
<evidence type="ECO:0000256" key="2">
    <source>
        <dbReference type="SAM" id="Phobius"/>
    </source>
</evidence>
<evidence type="ECO:0000256" key="1">
    <source>
        <dbReference type="SAM" id="MobiDB-lite"/>
    </source>
</evidence>